<name>A0A3R9S254_9GAMM</name>
<organism evidence="1 2">
    <name type="scientific">Acinetobacter lactucae</name>
    <dbReference type="NCBI Taxonomy" id="1785128"/>
    <lineage>
        <taxon>Bacteria</taxon>
        <taxon>Pseudomonadati</taxon>
        <taxon>Pseudomonadota</taxon>
        <taxon>Gammaproteobacteria</taxon>
        <taxon>Moraxellales</taxon>
        <taxon>Moraxellaceae</taxon>
        <taxon>Acinetobacter</taxon>
        <taxon>Acinetobacter calcoaceticus/baumannii complex</taxon>
    </lineage>
</organism>
<sequence>MSKNPETIEIYGSSTICKLCKFAADRDMEGSTFTEIVERMFAELNVAKAQAVPDTHIALPKVADKKMINAGYEAHDGFFTNGQVQDVYQAMVKASESGAEQP</sequence>
<evidence type="ECO:0000313" key="1">
    <source>
        <dbReference type="EMBL" id="RSO56386.1"/>
    </source>
</evidence>
<reference evidence="1 2" key="1">
    <citation type="submission" date="2018-10" db="EMBL/GenBank/DDBJ databases">
        <title>GWAS and RNA-Seq identify cryptic mechanisms of antimicrobial resistance in Acinetobacter baumannii.</title>
        <authorList>
            <person name="Sahl J.W."/>
        </authorList>
    </citation>
    <scope>NUCLEOTIDE SEQUENCE [LARGE SCALE GENOMIC DNA]</scope>
    <source>
        <strain evidence="1 2">TG41018</strain>
    </source>
</reference>
<evidence type="ECO:0000313" key="2">
    <source>
        <dbReference type="Proteomes" id="UP000276905"/>
    </source>
</evidence>
<gene>
    <name evidence="1" type="ORF">EA756_11895</name>
</gene>
<dbReference type="RefSeq" id="WP_125699216.1">
    <property type="nucleotide sequence ID" value="NZ_RFES01000007.1"/>
</dbReference>
<protein>
    <submittedName>
        <fullName evidence="1">Uncharacterized protein</fullName>
    </submittedName>
</protein>
<proteinExistence type="predicted"/>
<comment type="caution">
    <text evidence="1">The sequence shown here is derived from an EMBL/GenBank/DDBJ whole genome shotgun (WGS) entry which is preliminary data.</text>
</comment>
<dbReference type="AlphaFoldDB" id="A0A3R9S254"/>
<accession>A0A3R9S254</accession>
<dbReference type="EMBL" id="RFES01000007">
    <property type="protein sequence ID" value="RSO56386.1"/>
    <property type="molecule type" value="Genomic_DNA"/>
</dbReference>
<dbReference type="Proteomes" id="UP000276905">
    <property type="component" value="Unassembled WGS sequence"/>
</dbReference>